<evidence type="ECO:0000313" key="3">
    <source>
        <dbReference type="Proteomes" id="UP001501237"/>
    </source>
</evidence>
<protein>
    <submittedName>
        <fullName evidence="2">Oxygenase MpaB family protein</fullName>
    </submittedName>
</protein>
<dbReference type="Pfam" id="PF09995">
    <property type="entry name" value="MPAB_Lcp_cat"/>
    <property type="match status" value="1"/>
</dbReference>
<dbReference type="EMBL" id="BAAAUV010000044">
    <property type="protein sequence ID" value="GAA3241243.1"/>
    <property type="molecule type" value="Genomic_DNA"/>
</dbReference>
<sequence>MSDSGLFEDQDVIRRVGREGILIAAGGVASILQTSHPGVGQGVHDHSYTFRDPVKRLRHTMEWLYAVQFGTREEAELVSAYANRMHASVNGPGYDALDHDLQIWVGATLFDVALRFHQALFGRLADHEVEEFYQQSRVYAQILGVPAERQPKDFDEFRTYYQHQLDTLQITEACRSVATQVLHPRAAWYERPALAAVRLLTAGLMPARLRAQYGWEWSRARRRRFLVLVNVLRLVYPRLPLRIRTAPRDHYLSTIRHRLRKYGT</sequence>
<evidence type="ECO:0000313" key="2">
    <source>
        <dbReference type="EMBL" id="GAA3241243.1"/>
    </source>
</evidence>
<comment type="caution">
    <text evidence="2">The sequence shown here is derived from an EMBL/GenBank/DDBJ whole genome shotgun (WGS) entry which is preliminary data.</text>
</comment>
<dbReference type="Proteomes" id="UP001501237">
    <property type="component" value="Unassembled WGS sequence"/>
</dbReference>
<proteinExistence type="predicted"/>
<dbReference type="InterPro" id="IPR018713">
    <property type="entry name" value="MPAB/Lcp_cat_dom"/>
</dbReference>
<keyword evidence="3" id="KW-1185">Reference proteome</keyword>
<gene>
    <name evidence="2" type="ORF">GCM10010468_78420</name>
</gene>
<feature type="domain" description="ER-bound oxygenase mpaB/mpaB'/Rubber oxygenase catalytic" evidence="1">
    <location>
        <begin position="14"/>
        <end position="233"/>
    </location>
</feature>
<accession>A0ABP6QTM0</accession>
<organism evidence="2 3">
    <name type="scientific">Actinocorallia longicatena</name>
    <dbReference type="NCBI Taxonomy" id="111803"/>
    <lineage>
        <taxon>Bacteria</taxon>
        <taxon>Bacillati</taxon>
        <taxon>Actinomycetota</taxon>
        <taxon>Actinomycetes</taxon>
        <taxon>Streptosporangiales</taxon>
        <taxon>Thermomonosporaceae</taxon>
        <taxon>Actinocorallia</taxon>
    </lineage>
</organism>
<dbReference type="PANTHER" id="PTHR36151">
    <property type="entry name" value="BLR2777 PROTEIN"/>
    <property type="match status" value="1"/>
</dbReference>
<dbReference type="RefSeq" id="WP_344839275.1">
    <property type="nucleotide sequence ID" value="NZ_BAAAUV010000044.1"/>
</dbReference>
<dbReference type="PANTHER" id="PTHR36151:SF3">
    <property type="entry name" value="ER-BOUND OXYGENASE MPAB_MPAB'_RUBBER OXYGENASE CATALYTIC DOMAIN-CONTAINING PROTEIN"/>
    <property type="match status" value="1"/>
</dbReference>
<evidence type="ECO:0000259" key="1">
    <source>
        <dbReference type="Pfam" id="PF09995"/>
    </source>
</evidence>
<reference evidence="3" key="1">
    <citation type="journal article" date="2019" name="Int. J. Syst. Evol. Microbiol.">
        <title>The Global Catalogue of Microorganisms (GCM) 10K type strain sequencing project: providing services to taxonomists for standard genome sequencing and annotation.</title>
        <authorList>
            <consortium name="The Broad Institute Genomics Platform"/>
            <consortium name="The Broad Institute Genome Sequencing Center for Infectious Disease"/>
            <person name="Wu L."/>
            <person name="Ma J."/>
        </authorList>
    </citation>
    <scope>NUCLEOTIDE SEQUENCE [LARGE SCALE GENOMIC DNA]</scope>
    <source>
        <strain evidence="3">JCM 9377</strain>
    </source>
</reference>
<name>A0ABP6QTM0_9ACTN</name>